<reference evidence="3" key="1">
    <citation type="submission" date="2015-08" db="EMBL/GenBank/DDBJ databases">
        <authorList>
            <person name="Babu N.S."/>
            <person name="Beckwith C.J."/>
            <person name="Beseler K.G."/>
            <person name="Brison A."/>
            <person name="Carone J.V."/>
            <person name="Caskin T.P."/>
            <person name="Diamond M."/>
            <person name="Durham M.E."/>
            <person name="Foxe J.M."/>
            <person name="Go M."/>
            <person name="Henderson B.A."/>
            <person name="Jones I.B."/>
            <person name="McGettigan J.A."/>
            <person name="Micheletti S.J."/>
            <person name="Nasrallah M.E."/>
            <person name="Ortiz D."/>
            <person name="Piller C.R."/>
            <person name="Privatt S.R."/>
            <person name="Schneider S.L."/>
            <person name="Sharp S."/>
            <person name="Smith T.C."/>
            <person name="Stanton J.D."/>
            <person name="Ullery H.E."/>
            <person name="Wilson R.J."/>
            <person name="Serrano M.G."/>
            <person name="Buck G."/>
            <person name="Lee V."/>
            <person name="Wang Y."/>
            <person name="Carvalho R."/>
            <person name="Voegtly L."/>
            <person name="Shi R."/>
            <person name="Duckworth R."/>
            <person name="Johnson A."/>
            <person name="Loviza R."/>
            <person name="Walstead R."/>
            <person name="Shah Z."/>
            <person name="Kiflezghi M."/>
            <person name="Wade K."/>
            <person name="Ball S.L."/>
            <person name="Bradley K.W."/>
            <person name="Asai D.J."/>
            <person name="Bowman C.A."/>
            <person name="Russell D.A."/>
            <person name="Pope W.H."/>
            <person name="Jacobs-Sera D."/>
            <person name="Hendrix R.W."/>
            <person name="Hatfull G.F."/>
        </authorList>
    </citation>
    <scope>NUCLEOTIDE SEQUENCE</scope>
</reference>
<evidence type="ECO:0000256" key="1">
    <source>
        <dbReference type="ARBA" id="ARBA00009207"/>
    </source>
</evidence>
<sequence length="199" mass="21360">MGEVNAERREDTGLTASNSGISIEDQSMLARVALSSGVPVKWSDLQRVVHAAIDAVLSRFAERGGTQVGPPPPMLDGSDVETFRKRLHALLEVMDGPPFTMQRLAELLLGPEKQYSSLPKLASALEKLLMVVTSAPVLEAADADVQPLPPVHPAIIARINDNPPSHYVVQISDGSLDVSMDTEEDVHVPEAVNAEAVKE</sequence>
<organism evidence="3">
    <name type="scientific">Auxenochlorella protothecoides</name>
    <name type="common">Green microalga</name>
    <name type="synonym">Chlorella protothecoides</name>
    <dbReference type="NCBI Taxonomy" id="3075"/>
    <lineage>
        <taxon>Eukaryota</taxon>
        <taxon>Viridiplantae</taxon>
        <taxon>Chlorophyta</taxon>
        <taxon>core chlorophytes</taxon>
        <taxon>Trebouxiophyceae</taxon>
        <taxon>Chlorellales</taxon>
        <taxon>Chlorellaceae</taxon>
        <taxon>Auxenochlorella</taxon>
    </lineage>
</organism>
<dbReference type="AlphaFoldDB" id="A0A1D2AEG0"/>
<dbReference type="EMBL" id="GDKF01001050">
    <property type="protein sequence ID" value="JAT77572.1"/>
    <property type="molecule type" value="Transcribed_RNA"/>
</dbReference>
<dbReference type="Pfam" id="PF09184">
    <property type="entry name" value="PPP4R2"/>
    <property type="match status" value="1"/>
</dbReference>
<protein>
    <submittedName>
        <fullName evidence="3">Uncharacterized protein</fullName>
    </submittedName>
</protein>
<proteinExistence type="inferred from homology"/>
<dbReference type="GO" id="GO:0030289">
    <property type="term" value="C:protein phosphatase 4 complex"/>
    <property type="evidence" value="ECO:0007669"/>
    <property type="project" value="InterPro"/>
</dbReference>
<accession>A0A1D2AEG0</accession>
<dbReference type="PANTHER" id="PTHR16487:SF0">
    <property type="entry name" value="PROTEIN PHOSPHATASE 4 REGULATORY SUBUNIT 2-RELATED"/>
    <property type="match status" value="1"/>
</dbReference>
<evidence type="ECO:0000313" key="3">
    <source>
        <dbReference type="EMBL" id="JAT77572.1"/>
    </source>
</evidence>
<feature type="compositionally biased region" description="Basic and acidic residues" evidence="2">
    <location>
        <begin position="1"/>
        <end position="12"/>
    </location>
</feature>
<dbReference type="GO" id="GO:0019888">
    <property type="term" value="F:protein phosphatase regulator activity"/>
    <property type="evidence" value="ECO:0007669"/>
    <property type="project" value="InterPro"/>
</dbReference>
<comment type="similarity">
    <text evidence="1">Belongs to the PPP4R2 family.</text>
</comment>
<gene>
    <name evidence="3" type="ORF">g.14351</name>
</gene>
<dbReference type="GO" id="GO:0005737">
    <property type="term" value="C:cytoplasm"/>
    <property type="evidence" value="ECO:0007669"/>
    <property type="project" value="TreeGrafter"/>
</dbReference>
<dbReference type="InterPro" id="IPR015267">
    <property type="entry name" value="PPP4R2"/>
</dbReference>
<name>A0A1D2AEG0_AUXPR</name>
<evidence type="ECO:0000256" key="2">
    <source>
        <dbReference type="SAM" id="MobiDB-lite"/>
    </source>
</evidence>
<dbReference type="GO" id="GO:0005634">
    <property type="term" value="C:nucleus"/>
    <property type="evidence" value="ECO:0007669"/>
    <property type="project" value="TreeGrafter"/>
</dbReference>
<feature type="region of interest" description="Disordered" evidence="2">
    <location>
        <begin position="1"/>
        <end position="20"/>
    </location>
</feature>
<dbReference type="PANTHER" id="PTHR16487">
    <property type="entry name" value="PPP4R2-RELATED PROTEIN"/>
    <property type="match status" value="1"/>
</dbReference>